<dbReference type="GO" id="GO:0016020">
    <property type="term" value="C:membrane"/>
    <property type="evidence" value="ECO:0007669"/>
    <property type="project" value="InterPro"/>
</dbReference>
<evidence type="ECO:0000313" key="14">
    <source>
        <dbReference type="Proteomes" id="UP000679816"/>
    </source>
</evidence>
<dbReference type="Pfam" id="PF01708">
    <property type="entry name" value="Gemini_mov"/>
    <property type="match status" value="1"/>
</dbReference>
<evidence type="ECO:0000256" key="9">
    <source>
        <dbReference type="ARBA" id="ARBA00023031"/>
    </source>
</evidence>
<sequence>MEKGPLPQEFTVGSNLPPAGPSGVGNDAAWRFLVLLFACTAVAGVSVFACWRLCGKDLLLTLKAKRSRTITELGFGQTPEGRYAGRGAQQVGQVGGIPG</sequence>
<dbReference type="EMBL" id="MK546380">
    <property type="protein sequence ID" value="QDO73336.1"/>
    <property type="molecule type" value="Genomic_DNA"/>
</dbReference>
<dbReference type="InterPro" id="IPR002621">
    <property type="entry name" value="Gemini_mov"/>
</dbReference>
<evidence type="ECO:0000256" key="1">
    <source>
        <dbReference type="ARBA" id="ARBA00002157"/>
    </source>
</evidence>
<dbReference type="Proteomes" id="UP000679816">
    <property type="component" value="Segment"/>
</dbReference>
<evidence type="ECO:0000256" key="5">
    <source>
        <dbReference type="ARBA" id="ARBA00022448"/>
    </source>
</evidence>
<protein>
    <recommendedName>
        <fullName evidence="4">Movement protein</fullName>
    </recommendedName>
</protein>
<keyword evidence="10 12" id="KW-0472">Membrane</keyword>
<accession>A0A516F3J4</accession>
<evidence type="ECO:0000256" key="3">
    <source>
        <dbReference type="ARBA" id="ARBA00010512"/>
    </source>
</evidence>
<comment type="function">
    <text evidence="1">Involved in the viral transport within, and between cells.</text>
</comment>
<evidence type="ECO:0000256" key="7">
    <source>
        <dbReference type="ARBA" id="ARBA00022870"/>
    </source>
</evidence>
<keyword evidence="14" id="KW-1185">Reference proteome</keyword>
<keyword evidence="5" id="KW-0813">Transport</keyword>
<dbReference type="GO" id="GO:0046740">
    <property type="term" value="P:transport of virus in host, cell to cell"/>
    <property type="evidence" value="ECO:0007669"/>
    <property type="project" value="UniProtKB-KW"/>
</dbReference>
<feature type="transmembrane region" description="Helical" evidence="12">
    <location>
        <begin position="28"/>
        <end position="51"/>
    </location>
</feature>
<dbReference type="GO" id="GO:0033644">
    <property type="term" value="C:host cell membrane"/>
    <property type="evidence" value="ECO:0007669"/>
    <property type="project" value="UniProtKB-SubCell"/>
</dbReference>
<keyword evidence="8 12" id="KW-1133">Transmembrane helix</keyword>
<organism evidence="13 14">
    <name type="scientific">Melinis repens associated virus</name>
    <dbReference type="NCBI Taxonomy" id="2596882"/>
    <lineage>
        <taxon>Viruses</taxon>
        <taxon>Monodnaviria</taxon>
        <taxon>Shotokuvirae</taxon>
        <taxon>Cressdnaviricota</taxon>
        <taxon>Repensiviricetes</taxon>
        <taxon>Geplafuvirales</taxon>
        <taxon>Geminiviridae</taxon>
        <taxon>Mastrevirus</taxon>
        <taxon>Mastrevirus melenis</taxon>
    </lineage>
</organism>
<evidence type="ECO:0000256" key="6">
    <source>
        <dbReference type="ARBA" id="ARBA00022692"/>
    </source>
</evidence>
<comment type="similarity">
    <text evidence="3">Belongs to the mastrevirus movement protein family.</text>
</comment>
<dbReference type="RefSeq" id="YP_010798229.1">
    <property type="nucleotide sequence ID" value="NC_076373.1"/>
</dbReference>
<proteinExistence type="inferred from homology"/>
<reference evidence="13" key="1">
    <citation type="submission" date="2019-02" db="EMBL/GenBank/DDBJ databases">
        <title>Exploring the diversity of Poaceae-infecting mastreviruses from Reunion Island using a viral metagenomics-based approach.</title>
        <authorList>
            <person name="Claverie S."/>
            <person name="Ouattara A."/>
            <person name="Hoarau M."/>
            <person name="Filloux D."/>
            <person name="Varsani A."/>
            <person name="Roumagnac P."/>
            <person name="Martin D.P."/>
            <person name="Lett J.M."/>
            <person name="Lefeuvre P."/>
        </authorList>
    </citation>
    <scope>NUCLEOTIDE SEQUENCE</scope>
    <source>
        <strain evidence="13">Reunion-Bassin plat-RE027-2014</strain>
    </source>
</reference>
<comment type="subcellular location">
    <subcellularLocation>
        <location evidence="2">Host membrane</location>
        <topology evidence="2">Single-pass membrane protein</topology>
    </subcellularLocation>
</comment>
<evidence type="ECO:0000256" key="8">
    <source>
        <dbReference type="ARBA" id="ARBA00022989"/>
    </source>
</evidence>
<keyword evidence="9" id="KW-0916">Viral movement protein</keyword>
<name>A0A516F3J4_9GEMI</name>
<evidence type="ECO:0000256" key="11">
    <source>
        <dbReference type="ARBA" id="ARBA00025953"/>
    </source>
</evidence>
<evidence type="ECO:0000256" key="4">
    <source>
        <dbReference type="ARBA" id="ARBA00014660"/>
    </source>
</evidence>
<dbReference type="KEGG" id="vg:80536347"/>
<keyword evidence="6 12" id="KW-0812">Transmembrane</keyword>
<evidence type="ECO:0000256" key="12">
    <source>
        <dbReference type="SAM" id="Phobius"/>
    </source>
</evidence>
<comment type="subunit">
    <text evidence="11">Interacts with the capsid protein (CP). Part of a MP-CP-viral DNA complex.</text>
</comment>
<evidence type="ECO:0000313" key="13">
    <source>
        <dbReference type="EMBL" id="QDO73336.1"/>
    </source>
</evidence>
<keyword evidence="7" id="KW-1043">Host membrane</keyword>
<dbReference type="GeneID" id="80536347"/>
<evidence type="ECO:0000256" key="10">
    <source>
        <dbReference type="ARBA" id="ARBA00023136"/>
    </source>
</evidence>
<evidence type="ECO:0000256" key="2">
    <source>
        <dbReference type="ARBA" id="ARBA00004379"/>
    </source>
</evidence>